<feature type="compositionally biased region" description="Basic and acidic residues" evidence="2">
    <location>
        <begin position="838"/>
        <end position="851"/>
    </location>
</feature>
<accession>A0A1Y1LD07</accession>
<feature type="compositionally biased region" description="Polar residues" evidence="2">
    <location>
        <begin position="96"/>
        <end position="119"/>
    </location>
</feature>
<feature type="region of interest" description="Disordered" evidence="2">
    <location>
        <begin position="316"/>
        <end position="336"/>
    </location>
</feature>
<dbReference type="InterPro" id="IPR038923">
    <property type="entry name" value="Centrobin"/>
</dbReference>
<gene>
    <name evidence="4" type="ORF">PPYR_06251</name>
</gene>
<dbReference type="GO" id="GO:0051299">
    <property type="term" value="P:centrosome separation"/>
    <property type="evidence" value="ECO:0007669"/>
    <property type="project" value="TreeGrafter"/>
</dbReference>
<evidence type="ECO:0000313" key="4">
    <source>
        <dbReference type="EMBL" id="KAB0800511.1"/>
    </source>
</evidence>
<dbReference type="GO" id="GO:0005813">
    <property type="term" value="C:centrosome"/>
    <property type="evidence" value="ECO:0007669"/>
    <property type="project" value="TreeGrafter"/>
</dbReference>
<organism evidence="3">
    <name type="scientific">Photinus pyralis</name>
    <name type="common">Common eastern firefly</name>
    <name type="synonym">Lampyris pyralis</name>
    <dbReference type="NCBI Taxonomy" id="7054"/>
    <lineage>
        <taxon>Eukaryota</taxon>
        <taxon>Metazoa</taxon>
        <taxon>Ecdysozoa</taxon>
        <taxon>Arthropoda</taxon>
        <taxon>Hexapoda</taxon>
        <taxon>Insecta</taxon>
        <taxon>Pterygota</taxon>
        <taxon>Neoptera</taxon>
        <taxon>Endopterygota</taxon>
        <taxon>Coleoptera</taxon>
        <taxon>Polyphaga</taxon>
        <taxon>Elateriformia</taxon>
        <taxon>Elateroidea</taxon>
        <taxon>Lampyridae</taxon>
        <taxon>Lampyrinae</taxon>
        <taxon>Photinus</taxon>
    </lineage>
</organism>
<dbReference type="InParanoid" id="A0A1Y1LD07"/>
<evidence type="ECO:0000256" key="2">
    <source>
        <dbReference type="SAM" id="MobiDB-lite"/>
    </source>
</evidence>
<feature type="coiled-coil region" evidence="1">
    <location>
        <begin position="369"/>
        <end position="396"/>
    </location>
</feature>
<sequence>MSDSDDTDNLLLIPPDLFTIHSDAEDAAKPYGPYYRIVDSLITQVSNLETRVNSISTPSSSLDNFTEHIKSTRLMSGTRKYNSLEDLSRELYQRTNQTTPQKSYRLSSLPNTPSTTQYSPIKPKIHVQNEVRSKPSTAQTEMLNEIDTFISNVKTIQKYQTARNLNPQFAAVSKVDSSRDIDRLLDSVEAQKCQKLDESESVCLKENTWAAGDTIESVPDRGMGMREYLYKDTHKGETSDRDPQHFHILTTTGIVPELSTQHSESAYSGNPSLSTDSTQTTAYRTSIGPSAIHANAAHVLNTHKRLLSHNTLHSSLDSRSQNLNSQRSGNSSDFEPVTKNNLALMSLSDLWGGGGDLQHADRYRFINKLQEEKMRRQHCEERIQNLQLKTLELQERLAVAIQVDKAKDEAISQLHKSWEESSSKIDNLCEKNASLEQLVTDLRNKLSQESTEAAQKVGFYEKESSKALTLAHTSHERLLALEKENNVLADQVQSLEKECRELRGSCKLEQENVHDLSRILAEREAELSESKSILADARKEVSQSKKAVEICQTELTSMRLTQRDLERQLNEELERIREIEKEKKAFVSDIEGRKKNERTLRDELATCKSKMEQSKMELRNFYQDQVEMVVREKLREFQVQLEKAETSLQEELQNRELTVARSAAMHIQQIQEKHGMEIHLIEEKHKEEVKLYNLQLSKMRQQIDTLQSKFQQQQERKSHIAKQLHKVMEAQWLEALKIINSKSPIIPQERSTTTIDQLNSLKSKSYNNVEEILHGEEPHPFEAEKNLASPKDYDDLNLSATTPLTSRPQKTRQQLDQEMQKYIQMLLNKSPGNPTDDQNSKRDKSKPHSPENGDLNAQFTDGAKFAKMGQRDRFGKPPWK</sequence>
<name>A0A1Y1LD07_PHOPY</name>
<dbReference type="PANTHER" id="PTHR34439">
    <property type="entry name" value="CENTROBIN"/>
    <property type="match status" value="1"/>
</dbReference>
<proteinExistence type="predicted"/>
<evidence type="ECO:0008006" key="6">
    <source>
        <dbReference type="Google" id="ProtNLM"/>
    </source>
</evidence>
<dbReference type="EMBL" id="GEZM01061121">
    <property type="protein sequence ID" value="JAV70768.1"/>
    <property type="molecule type" value="Transcribed_RNA"/>
</dbReference>
<feature type="region of interest" description="Disordered" evidence="2">
    <location>
        <begin position="791"/>
        <end position="880"/>
    </location>
</feature>
<feature type="coiled-coil region" evidence="1">
    <location>
        <begin position="682"/>
        <end position="716"/>
    </location>
</feature>
<dbReference type="GO" id="GO:0007099">
    <property type="term" value="P:centriole replication"/>
    <property type="evidence" value="ECO:0007669"/>
    <property type="project" value="InterPro"/>
</dbReference>
<evidence type="ECO:0000313" key="5">
    <source>
        <dbReference type="Proteomes" id="UP000327044"/>
    </source>
</evidence>
<keyword evidence="5" id="KW-1185">Reference proteome</keyword>
<feature type="compositionally biased region" description="Basic and acidic residues" evidence="2">
    <location>
        <begin position="869"/>
        <end position="880"/>
    </location>
</feature>
<feature type="compositionally biased region" description="Polar residues" evidence="2">
    <location>
        <begin position="798"/>
        <end position="812"/>
    </location>
</feature>
<dbReference type="GO" id="GO:1902410">
    <property type="term" value="P:mitotic cytokinetic process"/>
    <property type="evidence" value="ECO:0007669"/>
    <property type="project" value="TreeGrafter"/>
</dbReference>
<dbReference type="PANTHER" id="PTHR34439:SF1">
    <property type="entry name" value="CENTROBIN"/>
    <property type="match status" value="1"/>
</dbReference>
<dbReference type="AlphaFoldDB" id="A0A1Y1LD07"/>
<protein>
    <recommendedName>
        <fullName evidence="6">Centrobin</fullName>
    </recommendedName>
</protein>
<keyword evidence="1" id="KW-0175">Coiled coil</keyword>
<feature type="coiled-coil region" evidence="1">
    <location>
        <begin position="425"/>
        <end position="452"/>
    </location>
</feature>
<dbReference type="Proteomes" id="UP000327044">
    <property type="component" value="Unassembled WGS sequence"/>
</dbReference>
<reference evidence="4" key="3">
    <citation type="submission" date="2019-08" db="EMBL/GenBank/DDBJ databases">
        <authorList>
            <consortium name="Photinus pyralis genome working group"/>
            <person name="Fallon T.R."/>
            <person name="Sander Lower S.E."/>
            <person name="Weng J.-K."/>
        </authorList>
    </citation>
    <scope>NUCLEOTIDE SEQUENCE</scope>
    <source>
        <strain evidence="4">1611_PpyrPB1</strain>
        <tissue evidence="4">Whole body</tissue>
    </source>
</reference>
<feature type="coiled-coil region" evidence="1">
    <location>
        <begin position="478"/>
        <end position="589"/>
    </location>
</feature>
<evidence type="ECO:0000256" key="1">
    <source>
        <dbReference type="SAM" id="Coils"/>
    </source>
</evidence>
<dbReference type="GO" id="GO:0005814">
    <property type="term" value="C:centriole"/>
    <property type="evidence" value="ECO:0007669"/>
    <property type="project" value="TreeGrafter"/>
</dbReference>
<dbReference type="GO" id="GO:1902017">
    <property type="term" value="P:regulation of cilium assembly"/>
    <property type="evidence" value="ECO:0007669"/>
    <property type="project" value="InterPro"/>
</dbReference>
<reference evidence="4 5" key="2">
    <citation type="journal article" date="2018" name="Elife">
        <title>Firefly genomes illuminate parallel origins of bioluminescence in beetles.</title>
        <authorList>
            <person name="Fallon T.R."/>
            <person name="Lower S.E."/>
            <person name="Chang C.H."/>
            <person name="Bessho-Uehara M."/>
            <person name="Martin G.J."/>
            <person name="Bewick A.J."/>
            <person name="Behringer M."/>
            <person name="Debat H.J."/>
            <person name="Wong I."/>
            <person name="Day J.C."/>
            <person name="Suvorov A."/>
            <person name="Silva C.J."/>
            <person name="Stanger-Hall K.F."/>
            <person name="Hall D.W."/>
            <person name="Schmitz R.J."/>
            <person name="Nelson D.R."/>
            <person name="Lewis S.M."/>
            <person name="Shigenobu S."/>
            <person name="Bybee S.M."/>
            <person name="Larracuente A.M."/>
            <person name="Oba Y."/>
            <person name="Weng J.K."/>
        </authorList>
    </citation>
    <scope>NUCLEOTIDE SEQUENCE [LARGE SCALE GENOMIC DNA]</scope>
    <source>
        <strain evidence="4">1611_PpyrPB1</strain>
        <tissue evidence="4">Whole body</tissue>
    </source>
</reference>
<dbReference type="OrthoDB" id="8190486at2759"/>
<feature type="region of interest" description="Disordered" evidence="2">
    <location>
        <begin position="96"/>
        <end position="120"/>
    </location>
</feature>
<dbReference type="EMBL" id="VVIM01000004">
    <property type="protein sequence ID" value="KAB0800511.1"/>
    <property type="molecule type" value="Genomic_DNA"/>
</dbReference>
<dbReference type="FunCoup" id="A0A1Y1LD07">
    <property type="interactions" value="16"/>
</dbReference>
<reference evidence="3" key="1">
    <citation type="journal article" date="2016" name="Sci. Rep.">
        <title>Molecular characterization of firefly nuptial gifts: a multi-omics approach sheds light on postcopulatory sexual selection.</title>
        <authorList>
            <person name="Al-Wathiqui N."/>
            <person name="Fallon T.R."/>
            <person name="South A."/>
            <person name="Weng J.K."/>
            <person name="Lewis S.M."/>
        </authorList>
    </citation>
    <scope>NUCLEOTIDE SEQUENCE</scope>
</reference>
<evidence type="ECO:0000313" key="3">
    <source>
        <dbReference type="EMBL" id="JAV70768.1"/>
    </source>
</evidence>